<name>A0AAD4W8Y4_PRUDU</name>
<dbReference type="AlphaFoldDB" id="A0AAD4W8Y4"/>
<dbReference type="PANTHER" id="PTHR33223:SF10">
    <property type="entry name" value="AMINOTRANSFERASE-LIKE PLANT MOBILE DOMAIN-CONTAINING PROTEIN"/>
    <property type="match status" value="1"/>
</dbReference>
<dbReference type="Pfam" id="PF03732">
    <property type="entry name" value="Retrotrans_gag"/>
    <property type="match status" value="1"/>
</dbReference>
<dbReference type="InterPro" id="IPR005162">
    <property type="entry name" value="Retrotrans_gag_dom"/>
</dbReference>
<sequence>MPRGPGFTEEEIPLPYTQDLLDAPVVGDLKAPKIPLYDGMTDLYDLLNNFRYAMEGRDANETTKCCLFPTTLKGPTTSWFKRLAAESFSSFAKLRKVFLKRYMIIFDRLYIANYLSTVRQQPDEKIRDYITWFNNEYAHCEGCDEVAAHNVLMGGLQ</sequence>
<evidence type="ECO:0000259" key="1">
    <source>
        <dbReference type="Pfam" id="PF03732"/>
    </source>
</evidence>
<evidence type="ECO:0000313" key="3">
    <source>
        <dbReference type="Proteomes" id="UP001054821"/>
    </source>
</evidence>
<organism evidence="2 3">
    <name type="scientific">Prunus dulcis</name>
    <name type="common">Almond</name>
    <name type="synonym">Amygdalus dulcis</name>
    <dbReference type="NCBI Taxonomy" id="3755"/>
    <lineage>
        <taxon>Eukaryota</taxon>
        <taxon>Viridiplantae</taxon>
        <taxon>Streptophyta</taxon>
        <taxon>Embryophyta</taxon>
        <taxon>Tracheophyta</taxon>
        <taxon>Spermatophyta</taxon>
        <taxon>Magnoliopsida</taxon>
        <taxon>eudicotyledons</taxon>
        <taxon>Gunneridae</taxon>
        <taxon>Pentapetalae</taxon>
        <taxon>rosids</taxon>
        <taxon>fabids</taxon>
        <taxon>Rosales</taxon>
        <taxon>Rosaceae</taxon>
        <taxon>Amygdaloideae</taxon>
        <taxon>Amygdaleae</taxon>
        <taxon>Prunus</taxon>
    </lineage>
</organism>
<reference evidence="2 3" key="1">
    <citation type="journal article" date="2022" name="G3 (Bethesda)">
        <title>Whole-genome sequence and methylome profiling of the almond [Prunus dulcis (Mill.) D.A. Webb] cultivar 'Nonpareil'.</title>
        <authorList>
            <person name="D'Amico-Willman K.M."/>
            <person name="Ouma W.Z."/>
            <person name="Meulia T."/>
            <person name="Sideli G.M."/>
            <person name="Gradziel T.M."/>
            <person name="Fresnedo-Ramirez J."/>
        </authorList>
    </citation>
    <scope>NUCLEOTIDE SEQUENCE [LARGE SCALE GENOMIC DNA]</scope>
    <source>
        <strain evidence="2">Clone GOH B32 T37-40</strain>
    </source>
</reference>
<dbReference type="Proteomes" id="UP001054821">
    <property type="component" value="Chromosome 3"/>
</dbReference>
<accession>A0AAD4W8Y4</accession>
<gene>
    <name evidence="2" type="ORF">L3X38_018305</name>
</gene>
<comment type="caution">
    <text evidence="2">The sequence shown here is derived from an EMBL/GenBank/DDBJ whole genome shotgun (WGS) entry which is preliminary data.</text>
</comment>
<dbReference type="PANTHER" id="PTHR33223">
    <property type="entry name" value="CCHC-TYPE DOMAIN-CONTAINING PROTEIN"/>
    <property type="match status" value="1"/>
</dbReference>
<protein>
    <recommendedName>
        <fullName evidence="1">Retrotransposon gag domain-containing protein</fullName>
    </recommendedName>
</protein>
<feature type="domain" description="Retrotransposon gag" evidence="1">
    <location>
        <begin position="67"/>
        <end position="157"/>
    </location>
</feature>
<proteinExistence type="predicted"/>
<dbReference type="EMBL" id="JAJFAZ020000003">
    <property type="protein sequence ID" value="KAI5339033.1"/>
    <property type="molecule type" value="Genomic_DNA"/>
</dbReference>
<evidence type="ECO:0000313" key="2">
    <source>
        <dbReference type="EMBL" id="KAI5339033.1"/>
    </source>
</evidence>
<keyword evidence="3" id="KW-1185">Reference proteome</keyword>